<dbReference type="Pfam" id="PF13344">
    <property type="entry name" value="Hydrolase_6"/>
    <property type="match status" value="1"/>
</dbReference>
<dbReference type="Proteomes" id="UP000693970">
    <property type="component" value="Unassembled WGS sequence"/>
</dbReference>
<dbReference type="GO" id="GO:0016791">
    <property type="term" value="F:phosphatase activity"/>
    <property type="evidence" value="ECO:0007669"/>
    <property type="project" value="TreeGrafter"/>
</dbReference>
<feature type="compositionally biased region" description="Low complexity" evidence="1">
    <location>
        <begin position="32"/>
        <end position="44"/>
    </location>
</feature>
<reference evidence="2" key="1">
    <citation type="journal article" date="2021" name="Sci. Rep.">
        <title>Diploid genomic architecture of Nitzschia inconspicua, an elite biomass production diatom.</title>
        <authorList>
            <person name="Oliver A."/>
            <person name="Podell S."/>
            <person name="Pinowska A."/>
            <person name="Traller J.C."/>
            <person name="Smith S.R."/>
            <person name="McClure R."/>
            <person name="Beliaev A."/>
            <person name="Bohutskyi P."/>
            <person name="Hill E.A."/>
            <person name="Rabines A."/>
            <person name="Zheng H."/>
            <person name="Allen L.Z."/>
            <person name="Kuo A."/>
            <person name="Grigoriev I.V."/>
            <person name="Allen A.E."/>
            <person name="Hazlebeck D."/>
            <person name="Allen E.E."/>
        </authorList>
    </citation>
    <scope>NUCLEOTIDE SEQUENCE</scope>
    <source>
        <strain evidence="2">Hildebrandi</strain>
    </source>
</reference>
<dbReference type="Pfam" id="PF13242">
    <property type="entry name" value="Hydrolase_like"/>
    <property type="match status" value="1"/>
</dbReference>
<dbReference type="InterPro" id="IPR006357">
    <property type="entry name" value="HAD-SF_hydro_IIA"/>
</dbReference>
<organism evidence="2 3">
    <name type="scientific">Nitzschia inconspicua</name>
    <dbReference type="NCBI Taxonomy" id="303405"/>
    <lineage>
        <taxon>Eukaryota</taxon>
        <taxon>Sar</taxon>
        <taxon>Stramenopiles</taxon>
        <taxon>Ochrophyta</taxon>
        <taxon>Bacillariophyta</taxon>
        <taxon>Bacillariophyceae</taxon>
        <taxon>Bacillariophycidae</taxon>
        <taxon>Bacillariales</taxon>
        <taxon>Bacillariaceae</taxon>
        <taxon>Nitzschia</taxon>
    </lineage>
</organism>
<evidence type="ECO:0000313" key="3">
    <source>
        <dbReference type="Proteomes" id="UP000693970"/>
    </source>
</evidence>
<accession>A0A9K3KCS9</accession>
<name>A0A9K3KCS9_9STRA</name>
<protein>
    <submittedName>
        <fullName evidence="2">HAD-superfamily hydrolase</fullName>
    </submittedName>
</protein>
<feature type="region of interest" description="Disordered" evidence="1">
    <location>
        <begin position="1"/>
        <end position="44"/>
    </location>
</feature>
<dbReference type="PANTHER" id="PTHR19288:SF90">
    <property type="entry name" value="OS08G0542600 PROTEIN"/>
    <property type="match status" value="1"/>
</dbReference>
<evidence type="ECO:0000256" key="1">
    <source>
        <dbReference type="SAM" id="MobiDB-lite"/>
    </source>
</evidence>
<comment type="caution">
    <text evidence="2">The sequence shown here is derived from an EMBL/GenBank/DDBJ whole genome shotgun (WGS) entry which is preliminary data.</text>
</comment>
<dbReference type="AlphaFoldDB" id="A0A9K3KCS9"/>
<dbReference type="OrthoDB" id="426235at2759"/>
<keyword evidence="3" id="KW-1185">Reference proteome</keyword>
<dbReference type="GO" id="GO:0009507">
    <property type="term" value="C:chloroplast"/>
    <property type="evidence" value="ECO:0007669"/>
    <property type="project" value="TreeGrafter"/>
</dbReference>
<evidence type="ECO:0000313" key="2">
    <source>
        <dbReference type="EMBL" id="KAG7341001.1"/>
    </source>
</evidence>
<gene>
    <name evidence="2" type="ORF">IV203_022952</name>
</gene>
<proteinExistence type="predicted"/>
<dbReference type="PANTHER" id="PTHR19288">
    <property type="entry name" value="4-NITROPHENYLPHOSPHATASE-RELATED"/>
    <property type="match status" value="1"/>
</dbReference>
<reference evidence="2" key="2">
    <citation type="submission" date="2021-04" db="EMBL/GenBank/DDBJ databases">
        <authorList>
            <person name="Podell S."/>
        </authorList>
    </citation>
    <scope>NUCLEOTIDE SEQUENCE</scope>
    <source>
        <strain evidence="2">Hildebrandi</strain>
    </source>
</reference>
<dbReference type="EMBL" id="JAGRRH010000026">
    <property type="protein sequence ID" value="KAG7341001.1"/>
    <property type="molecule type" value="Genomic_DNA"/>
</dbReference>
<sequence length="354" mass="38387">MCKDTSAIPSSSNNKNNKNSKSIDNKETPGRVVTPPISTSVSPSFSKNASMAELVDQYDGFILDQYGVLHNGVTGLPGAPEAVSKLYAMGKRLVILSNSSASSVTCQAKLPALGYDPSQFVGTVTSGQEAAEFIERHCKKPTKVLFLTWKTPRTPSPLLFLELCGPNITVTDDPQQADLVILHGVDVLRGPGLDGQATEHSLGNFMVTGNMDRIDPILQECADRQLPMICANPDFVMVRPDGSIGHMHGKIADRYENCYGGHVISFGKPHKEHFQACLEKLRLPKHKVAHVGDSLVHDVAGANATGVASIFITSGIHRQELQVELGEMPTTDALETLFEKNSQTPTHVMPLFRF</sequence>
<feature type="compositionally biased region" description="Low complexity" evidence="1">
    <location>
        <begin position="10"/>
        <end position="20"/>
    </location>
</feature>
<keyword evidence="2" id="KW-0378">Hydrolase</keyword>